<protein>
    <recommendedName>
        <fullName evidence="6">PDZ GRASP-type domain-containing protein</fullName>
    </recommendedName>
</protein>
<feature type="compositionally biased region" description="Pro residues" evidence="5">
    <location>
        <begin position="266"/>
        <end position="275"/>
    </location>
</feature>
<keyword evidence="3" id="KW-0333">Golgi apparatus</keyword>
<evidence type="ECO:0000256" key="2">
    <source>
        <dbReference type="ARBA" id="ARBA00022737"/>
    </source>
</evidence>
<evidence type="ECO:0000313" key="7">
    <source>
        <dbReference type="EMBL" id="ETN39165.1"/>
    </source>
</evidence>
<dbReference type="GO" id="GO:0000139">
    <property type="term" value="C:Golgi membrane"/>
    <property type="evidence" value="ECO:0007669"/>
    <property type="project" value="UniProtKB-SubCell"/>
</dbReference>
<keyword evidence="2" id="KW-0677">Repeat</keyword>
<dbReference type="PANTHER" id="PTHR12893:SF0">
    <property type="entry name" value="GRASP65"/>
    <property type="match status" value="1"/>
</dbReference>
<evidence type="ECO:0000256" key="4">
    <source>
        <dbReference type="ARBA" id="ARBA00023136"/>
    </source>
</evidence>
<proteinExistence type="predicted"/>
<dbReference type="InterPro" id="IPR024958">
    <property type="entry name" value="GRASP_PDZ"/>
</dbReference>
<dbReference type="OrthoDB" id="3318at2759"/>
<name>W2RS74_CYPE1</name>
<dbReference type="eggNOG" id="KOG3834">
    <property type="taxonomic scope" value="Eukaryota"/>
</dbReference>
<dbReference type="InParanoid" id="W2RS74"/>
<dbReference type="InterPro" id="IPR036034">
    <property type="entry name" value="PDZ_sf"/>
</dbReference>
<dbReference type="InterPro" id="IPR007583">
    <property type="entry name" value="GRASP55_65"/>
</dbReference>
<organism evidence="7 8">
    <name type="scientific">Cyphellophora europaea (strain CBS 101466)</name>
    <name type="common">Phialophora europaea</name>
    <dbReference type="NCBI Taxonomy" id="1220924"/>
    <lineage>
        <taxon>Eukaryota</taxon>
        <taxon>Fungi</taxon>
        <taxon>Dikarya</taxon>
        <taxon>Ascomycota</taxon>
        <taxon>Pezizomycotina</taxon>
        <taxon>Eurotiomycetes</taxon>
        <taxon>Chaetothyriomycetidae</taxon>
        <taxon>Chaetothyriales</taxon>
        <taxon>Cyphellophoraceae</taxon>
        <taxon>Cyphellophora</taxon>
    </lineage>
</organism>
<evidence type="ECO:0000259" key="6">
    <source>
        <dbReference type="PROSITE" id="PS51865"/>
    </source>
</evidence>
<reference evidence="7 8" key="1">
    <citation type="submission" date="2013-03" db="EMBL/GenBank/DDBJ databases">
        <title>The Genome Sequence of Phialophora europaea CBS 101466.</title>
        <authorList>
            <consortium name="The Broad Institute Genomics Platform"/>
            <person name="Cuomo C."/>
            <person name="de Hoog S."/>
            <person name="Gorbushina A."/>
            <person name="Walker B."/>
            <person name="Young S.K."/>
            <person name="Zeng Q."/>
            <person name="Gargeya S."/>
            <person name="Fitzgerald M."/>
            <person name="Haas B."/>
            <person name="Abouelleil A."/>
            <person name="Allen A.W."/>
            <person name="Alvarado L."/>
            <person name="Arachchi H.M."/>
            <person name="Berlin A.M."/>
            <person name="Chapman S.B."/>
            <person name="Gainer-Dewar J."/>
            <person name="Goldberg J."/>
            <person name="Griggs A."/>
            <person name="Gujja S."/>
            <person name="Hansen M."/>
            <person name="Howarth C."/>
            <person name="Imamovic A."/>
            <person name="Ireland A."/>
            <person name="Larimer J."/>
            <person name="McCowan C."/>
            <person name="Murphy C."/>
            <person name="Pearson M."/>
            <person name="Poon T.W."/>
            <person name="Priest M."/>
            <person name="Roberts A."/>
            <person name="Saif S."/>
            <person name="Shea T."/>
            <person name="Sisk P."/>
            <person name="Sykes S."/>
            <person name="Wortman J."/>
            <person name="Nusbaum C."/>
            <person name="Birren B."/>
        </authorList>
    </citation>
    <scope>NUCLEOTIDE SEQUENCE [LARGE SCALE GENOMIC DNA]</scope>
    <source>
        <strain evidence="7 8">CBS 101466</strain>
    </source>
</reference>
<dbReference type="Proteomes" id="UP000030752">
    <property type="component" value="Unassembled WGS sequence"/>
</dbReference>
<dbReference type="STRING" id="1220924.W2RS74"/>
<dbReference type="RefSeq" id="XP_008717950.1">
    <property type="nucleotide sequence ID" value="XM_008719728.1"/>
</dbReference>
<evidence type="ECO:0000256" key="5">
    <source>
        <dbReference type="SAM" id="MobiDB-lite"/>
    </source>
</evidence>
<dbReference type="GO" id="GO:0007030">
    <property type="term" value="P:Golgi organization"/>
    <property type="evidence" value="ECO:0007669"/>
    <property type="project" value="TreeGrafter"/>
</dbReference>
<gene>
    <name evidence="7" type="ORF">HMPREF1541_05388</name>
</gene>
<dbReference type="FunCoup" id="W2RS74">
    <property type="interactions" value="93"/>
</dbReference>
<feature type="region of interest" description="Disordered" evidence="5">
    <location>
        <begin position="249"/>
        <end position="352"/>
    </location>
</feature>
<feature type="compositionally biased region" description="Acidic residues" evidence="5">
    <location>
        <begin position="343"/>
        <end position="352"/>
    </location>
</feature>
<dbReference type="VEuPathDB" id="FungiDB:HMPREF1541_05388"/>
<keyword evidence="8" id="KW-1185">Reference proteome</keyword>
<dbReference type="Pfam" id="PF04495">
    <property type="entry name" value="GRASP55_65"/>
    <property type="match status" value="1"/>
</dbReference>
<comment type="subcellular location">
    <subcellularLocation>
        <location evidence="1">Golgi apparatus membrane</location>
    </subcellularLocation>
</comment>
<accession>W2RS74</accession>
<dbReference type="PROSITE" id="PS51865">
    <property type="entry name" value="PDZ_GRASP"/>
    <property type="match status" value="1"/>
</dbReference>
<keyword evidence="4" id="KW-0472">Membrane</keyword>
<dbReference type="Gene3D" id="2.30.42.10">
    <property type="match status" value="2"/>
</dbReference>
<evidence type="ECO:0000256" key="3">
    <source>
        <dbReference type="ARBA" id="ARBA00023034"/>
    </source>
</evidence>
<evidence type="ECO:0000313" key="8">
    <source>
        <dbReference type="Proteomes" id="UP000030752"/>
    </source>
</evidence>
<evidence type="ECO:0000256" key="1">
    <source>
        <dbReference type="ARBA" id="ARBA00004394"/>
    </source>
</evidence>
<dbReference type="PANTHER" id="PTHR12893">
    <property type="entry name" value="GOLGI REASSEMBLY STACKING PROTEIN GRASP"/>
    <property type="match status" value="1"/>
</dbReference>
<dbReference type="EMBL" id="KB822721">
    <property type="protein sequence ID" value="ETN39165.1"/>
    <property type="molecule type" value="Genomic_DNA"/>
</dbReference>
<sequence length="352" mass="37283">MFGALNRIIGRLDAEPSQQSNTQNPGDNTFGFQVLRNPNTDLALEPFFDFIIGINGHFIESPDPNLFSTELKNCAGGYCSLDLWSAKGQRTTQLTIPVPQPPDSLGLSLQLAPLNSTFNVWHILDIPSPLSPAHVAGLLPHSDYILGSPSGTLRGEAALGELVEDHLNRSLMLWVYNSEFDVTREVELIPRRGWGGEGALGAILGYGALHRLPIGIGEEVQAPGQDLFDAEQKTEVVYSGGENGSFLPAPLSAPPMLSPSASAPPMLNPNAPPPAAGTSRAKKSRPNRALSPNSGFDDMFAEGAQKSAAQDAVPSRKGTPLAPPPKMGGKPTEAAAEPKTEDLGEPGDAEET</sequence>
<dbReference type="HOGENOM" id="CLU_025095_0_0_1"/>
<dbReference type="GeneID" id="19972727"/>
<feature type="domain" description="PDZ GRASP-type" evidence="6">
    <location>
        <begin position="119"/>
        <end position="209"/>
    </location>
</feature>
<dbReference type="AlphaFoldDB" id="W2RS74"/>